<evidence type="ECO:0000313" key="3">
    <source>
        <dbReference type="Proteomes" id="UP001056384"/>
    </source>
</evidence>
<proteinExistence type="predicted"/>
<accession>A0A9Q9ELU2</accession>
<reference evidence="2" key="1">
    <citation type="submission" date="2022-06" db="EMBL/GenBank/DDBJ databases">
        <title>Complete genome sequences of two strains of the flax pathogen Septoria linicola.</title>
        <authorList>
            <person name="Lapalu N."/>
            <person name="Simon A."/>
            <person name="Demenou B."/>
            <person name="Paumier D."/>
            <person name="Guillot M.-P."/>
            <person name="Gout L."/>
            <person name="Valade R."/>
        </authorList>
    </citation>
    <scope>NUCLEOTIDE SEQUENCE</scope>
    <source>
        <strain evidence="2">SE15195</strain>
    </source>
</reference>
<dbReference type="AlphaFoldDB" id="A0A9Q9ELU2"/>
<dbReference type="Proteomes" id="UP001056384">
    <property type="component" value="Chromosome 8"/>
</dbReference>
<gene>
    <name evidence="2" type="ORF">Slin15195_G094500</name>
</gene>
<name>A0A9Q9ELU2_9PEZI</name>
<sequence length="554" mass="62314">MADELAFISYSNERRHLDAGTLSRIRSHAQQSVQEQKWSKRTKKAKTTEQAAQKAAKQEPQPQFLQLIFDKKSGKEVKRPPTTRHLSNRSVVRRKKSSDEPEQRLVKRESHSLSASPGERPDPFAAFPVEIDAKFMDLFEGYYQSWKWPNQSRELMFKETMWSPALTHSYLAIANQVWSQDEARSIVHEDQTMVHIAQGLPQLDTLGTGARSQLACALMWSIIRLATLKVNSGQLDASMHHLNALALIGREDWENSRFAPHFQSATASLLLANFHQAGKVKPLLHLPFGPMTSDAVEDVEAEGYEVPEAALIMQFELQSFVQPRVTDALLGLTALYNVCEDDPVTSDGSLPHMNTGKKASQAVKIALRLARYSTPTSSPAETGWDWLADFQECIRLTALLWTWTFGRKVLQNTEAVLSTHRHISRTLTPQLLRKVLDKCNNNVAMVDLLTWMLIVIGSATTSITKRQFYASLLRAIFPGATNTSYGQIRRLGLKLPWIELSSDSPTEDFWHVVRSRSTVIEIDEQVDHGSAAAPLLLGYARLATRSRTSPPEHV</sequence>
<dbReference type="EMBL" id="CP099425">
    <property type="protein sequence ID" value="USW56131.1"/>
    <property type="molecule type" value="Genomic_DNA"/>
</dbReference>
<evidence type="ECO:0000313" key="2">
    <source>
        <dbReference type="EMBL" id="USW56131.1"/>
    </source>
</evidence>
<keyword evidence="3" id="KW-1185">Reference proteome</keyword>
<feature type="compositionally biased region" description="Low complexity" evidence="1">
    <location>
        <begin position="48"/>
        <end position="63"/>
    </location>
</feature>
<feature type="compositionally biased region" description="Basic and acidic residues" evidence="1">
    <location>
        <begin position="69"/>
        <end position="79"/>
    </location>
</feature>
<feature type="compositionally biased region" description="Basic and acidic residues" evidence="1">
    <location>
        <begin position="97"/>
        <end position="111"/>
    </location>
</feature>
<feature type="region of interest" description="Disordered" evidence="1">
    <location>
        <begin position="26"/>
        <end position="123"/>
    </location>
</feature>
<protein>
    <submittedName>
        <fullName evidence="2">Uncharacterized protein</fullName>
    </submittedName>
</protein>
<evidence type="ECO:0000256" key="1">
    <source>
        <dbReference type="SAM" id="MobiDB-lite"/>
    </source>
</evidence>
<organism evidence="2 3">
    <name type="scientific">Septoria linicola</name>
    <dbReference type="NCBI Taxonomy" id="215465"/>
    <lineage>
        <taxon>Eukaryota</taxon>
        <taxon>Fungi</taxon>
        <taxon>Dikarya</taxon>
        <taxon>Ascomycota</taxon>
        <taxon>Pezizomycotina</taxon>
        <taxon>Dothideomycetes</taxon>
        <taxon>Dothideomycetidae</taxon>
        <taxon>Mycosphaerellales</taxon>
        <taxon>Mycosphaerellaceae</taxon>
        <taxon>Septoria</taxon>
    </lineage>
</organism>